<name>A0A7N0ULP3_KALFE</name>
<sequence>MTRRGFVGLVSSASSYVVFKEVGAASGRQVDVGLFLPPLPSDPSFVQFTASPKDTPALQAGDPRGIKC</sequence>
<dbReference type="AlphaFoldDB" id="A0A7N0ULP3"/>
<dbReference type="Proteomes" id="UP000594263">
    <property type="component" value="Unplaced"/>
</dbReference>
<dbReference type="Gramene" id="Kaladp0072s0070.1.v1.1">
    <property type="protein sequence ID" value="Kaladp0072s0070.1.v1.1"/>
    <property type="gene ID" value="Kaladp0072s0070.v1.1"/>
</dbReference>
<evidence type="ECO:0000313" key="1">
    <source>
        <dbReference type="EnsemblPlants" id="Kaladp0072s0070.1.v1.1"/>
    </source>
</evidence>
<accession>A0A7N0ULP3</accession>
<evidence type="ECO:0000313" key="2">
    <source>
        <dbReference type="Proteomes" id="UP000594263"/>
    </source>
</evidence>
<keyword evidence="2" id="KW-1185">Reference proteome</keyword>
<proteinExistence type="predicted"/>
<organism evidence="1 2">
    <name type="scientific">Kalanchoe fedtschenkoi</name>
    <name type="common">Lavender scallops</name>
    <name type="synonym">South American air plant</name>
    <dbReference type="NCBI Taxonomy" id="63787"/>
    <lineage>
        <taxon>Eukaryota</taxon>
        <taxon>Viridiplantae</taxon>
        <taxon>Streptophyta</taxon>
        <taxon>Embryophyta</taxon>
        <taxon>Tracheophyta</taxon>
        <taxon>Spermatophyta</taxon>
        <taxon>Magnoliopsida</taxon>
        <taxon>eudicotyledons</taxon>
        <taxon>Gunneridae</taxon>
        <taxon>Pentapetalae</taxon>
        <taxon>Saxifragales</taxon>
        <taxon>Crassulaceae</taxon>
        <taxon>Kalanchoe</taxon>
    </lineage>
</organism>
<protein>
    <submittedName>
        <fullName evidence="1">Uncharacterized protein</fullName>
    </submittedName>
</protein>
<dbReference type="EnsemblPlants" id="Kaladp0072s0070.1.v1.1">
    <property type="protein sequence ID" value="Kaladp0072s0070.1.v1.1"/>
    <property type="gene ID" value="Kaladp0072s0070.v1.1"/>
</dbReference>
<reference evidence="1" key="1">
    <citation type="submission" date="2021-01" db="UniProtKB">
        <authorList>
            <consortium name="EnsemblPlants"/>
        </authorList>
    </citation>
    <scope>IDENTIFICATION</scope>
</reference>